<dbReference type="AlphaFoldDB" id="A0A8C2PYS1"/>
<dbReference type="PROSITE" id="PS50082">
    <property type="entry name" value="WD_REPEATS_2"/>
    <property type="match status" value="1"/>
</dbReference>
<keyword evidence="12" id="KW-0496">Mitochondrion</keyword>
<evidence type="ECO:0000256" key="7">
    <source>
        <dbReference type="ARBA" id="ARBA00022490"/>
    </source>
</evidence>
<organism evidence="20 21">
    <name type="scientific">Cyprinus carpio</name>
    <name type="common">Common carp</name>
    <dbReference type="NCBI Taxonomy" id="7962"/>
    <lineage>
        <taxon>Eukaryota</taxon>
        <taxon>Metazoa</taxon>
        <taxon>Chordata</taxon>
        <taxon>Craniata</taxon>
        <taxon>Vertebrata</taxon>
        <taxon>Euteleostomi</taxon>
        <taxon>Actinopterygii</taxon>
        <taxon>Neopterygii</taxon>
        <taxon>Teleostei</taxon>
        <taxon>Ostariophysi</taxon>
        <taxon>Cypriniformes</taxon>
        <taxon>Cyprinidae</taxon>
        <taxon>Cyprininae</taxon>
        <taxon>Cyprinus</taxon>
    </lineage>
</organism>
<evidence type="ECO:0000256" key="13">
    <source>
        <dbReference type="ARBA" id="ARBA00023136"/>
    </source>
</evidence>
<evidence type="ECO:0000256" key="9">
    <source>
        <dbReference type="ARBA" id="ARBA00022737"/>
    </source>
</evidence>
<dbReference type="Pfam" id="PF00400">
    <property type="entry name" value="WD40"/>
    <property type="match status" value="2"/>
</dbReference>
<keyword evidence="11" id="KW-0809">Transit peptide</keyword>
<accession>A0A8C2PYS1</accession>
<feature type="region of interest" description="Disordered" evidence="19">
    <location>
        <begin position="134"/>
        <end position="182"/>
    </location>
</feature>
<dbReference type="FunFam" id="2.130.10.10:FF:000355">
    <property type="entry name" value="WD repeat-containing protein 81 isoform X1"/>
    <property type="match status" value="1"/>
</dbReference>
<dbReference type="GO" id="GO:0005765">
    <property type="term" value="C:lysosomal membrane"/>
    <property type="evidence" value="ECO:0007669"/>
    <property type="project" value="UniProtKB-SubCell"/>
</dbReference>
<keyword evidence="9" id="KW-0677">Repeat</keyword>
<evidence type="ECO:0000313" key="20">
    <source>
        <dbReference type="Ensembl" id="ENSCCRP00020093600.1"/>
    </source>
</evidence>
<evidence type="ECO:0000256" key="15">
    <source>
        <dbReference type="ARBA" id="ARBA00023329"/>
    </source>
</evidence>
<reference evidence="20" key="1">
    <citation type="submission" date="2025-08" db="UniProtKB">
        <authorList>
            <consortium name="Ensembl"/>
        </authorList>
    </citation>
    <scope>IDENTIFICATION</scope>
</reference>
<dbReference type="InterPro" id="IPR015943">
    <property type="entry name" value="WD40/YVTN_repeat-like_dom_sf"/>
</dbReference>
<evidence type="ECO:0000256" key="11">
    <source>
        <dbReference type="ARBA" id="ARBA00022946"/>
    </source>
</evidence>
<dbReference type="GO" id="GO:0005739">
    <property type="term" value="C:mitochondrion"/>
    <property type="evidence" value="ECO:0007669"/>
    <property type="project" value="UniProtKB-SubCell"/>
</dbReference>
<evidence type="ECO:0000256" key="14">
    <source>
        <dbReference type="ARBA" id="ARBA00023228"/>
    </source>
</evidence>
<sequence length="563" mass="61938">MDMLMKINQEVLLPLLDLLTSTKMGFPSGVQTRSAVCLKTLSLMALICLRIGREMVQHHMAETLSRFFQVFSLLQCLQKQKKLRVLEELQAVFNPEMAYASYIPFYCLIGDAAIRKLVTNHELVWSLAQSYHERASPGSPETNPAGGQKTTVTGLSPSMGRQMGRSPFPAPSSTSTPLGGDILPESGTFGSHLVGNRIQVPRDTESSYSWVLGPTPEDSALKQDLPRSSRSLQGNWLAYWQYEIGLNQQDSHFHFHQIRLQSFLGHSGTAKCLAPLAREDYFLSGSKDKTVRLWPLYNHGDGTREVEPRLMYTDHRKSVFYVGQLEASQEVVSCDGTVHLWDQFTGKNIRCYEALDGKNPITAVATMPAPHCSVVFASADSVLRFIDARKPGLQHEFRLAYSNMSAGLIRCLAVSPSGRTVAAGFSTGFIVLLDARTGLVLRGWPGHEGDILQMKAAEGNLLISSSSDHTLTVWKDVEPKPLHQYRTPSDPIHAFDLYGAEIVAGTVANKIGVYSILDSTANLVGSTKLSTENFRGTLTSLSVLPTKRLLLLGSDNGAIRLLA</sequence>
<evidence type="ECO:0000256" key="19">
    <source>
        <dbReference type="SAM" id="MobiDB-lite"/>
    </source>
</evidence>
<evidence type="ECO:0000256" key="2">
    <source>
        <dbReference type="ARBA" id="ARBA00004220"/>
    </source>
</evidence>
<dbReference type="PANTHER" id="PTHR44662:SF1">
    <property type="entry name" value="WD REPEAT-CONTAINING PROTEIN 81"/>
    <property type="match status" value="1"/>
</dbReference>
<evidence type="ECO:0000256" key="3">
    <source>
        <dbReference type="ARBA" id="ARBA00004414"/>
    </source>
</evidence>
<keyword evidence="15" id="KW-0968">Cytoplasmic vesicle</keyword>
<evidence type="ECO:0000256" key="17">
    <source>
        <dbReference type="ARBA" id="ARBA00070555"/>
    </source>
</evidence>
<dbReference type="Gene3D" id="2.130.10.10">
    <property type="entry name" value="YVTN repeat-like/Quinoprotein amine dehydrogenase"/>
    <property type="match status" value="2"/>
</dbReference>
<feature type="repeat" description="WD" evidence="18">
    <location>
        <begin position="263"/>
        <end position="294"/>
    </location>
</feature>
<evidence type="ECO:0000256" key="6">
    <source>
        <dbReference type="ARBA" id="ARBA00004656"/>
    </source>
</evidence>
<dbReference type="PROSITE" id="PS50294">
    <property type="entry name" value="WD_REPEATS_REGION"/>
    <property type="match status" value="1"/>
</dbReference>
<evidence type="ECO:0000256" key="10">
    <source>
        <dbReference type="ARBA" id="ARBA00022753"/>
    </source>
</evidence>
<dbReference type="GO" id="GO:0031902">
    <property type="term" value="C:late endosome membrane"/>
    <property type="evidence" value="ECO:0007669"/>
    <property type="project" value="UniProtKB-SubCell"/>
</dbReference>
<evidence type="ECO:0000256" key="18">
    <source>
        <dbReference type="PROSITE-ProRule" id="PRU00221"/>
    </source>
</evidence>
<dbReference type="InterPro" id="IPR052651">
    <property type="entry name" value="WDR81"/>
</dbReference>
<evidence type="ECO:0000313" key="21">
    <source>
        <dbReference type="Proteomes" id="UP000694701"/>
    </source>
</evidence>
<comment type="similarity">
    <text evidence="16">Belongs to the WD repeat WDR81 family.</text>
</comment>
<dbReference type="GO" id="GO:0035014">
    <property type="term" value="F:phosphatidylinositol 3-kinase regulator activity"/>
    <property type="evidence" value="ECO:0007669"/>
    <property type="project" value="TreeGrafter"/>
</dbReference>
<keyword evidence="13" id="KW-0472">Membrane</keyword>
<evidence type="ECO:0000256" key="8">
    <source>
        <dbReference type="ARBA" id="ARBA00022574"/>
    </source>
</evidence>
<dbReference type="GO" id="GO:0031901">
    <property type="term" value="C:early endosome membrane"/>
    <property type="evidence" value="ECO:0007669"/>
    <property type="project" value="UniProtKB-SubCell"/>
</dbReference>
<keyword evidence="8 18" id="KW-0853">WD repeat</keyword>
<dbReference type="Ensembl" id="ENSCCRT00020102288.1">
    <property type="protein sequence ID" value="ENSCCRP00020093600.1"/>
    <property type="gene ID" value="ENSCCRG00020042841.1"/>
</dbReference>
<dbReference type="PANTHER" id="PTHR44662">
    <property type="entry name" value="WD REPEAT-CONTAINING PROTEIN 81"/>
    <property type="match status" value="1"/>
</dbReference>
<protein>
    <recommendedName>
        <fullName evidence="17">WD repeat-containing protein 81</fullName>
    </recommendedName>
</protein>
<dbReference type="Proteomes" id="UP000694701">
    <property type="component" value="Unplaced"/>
</dbReference>
<keyword evidence="14" id="KW-0458">Lysosome</keyword>
<dbReference type="SUPFAM" id="SSF50978">
    <property type="entry name" value="WD40 repeat-like"/>
    <property type="match status" value="1"/>
</dbReference>
<dbReference type="InterPro" id="IPR036322">
    <property type="entry name" value="WD40_repeat_dom_sf"/>
</dbReference>
<comment type="subcellular location">
    <subcellularLocation>
        <location evidence="4">Cytoplasm</location>
        <location evidence="4">Cytosol</location>
    </subcellularLocation>
    <subcellularLocation>
        <location evidence="5">Cytoplasmic vesicle</location>
        <location evidence="5">Autophagosome membrane</location>
    </subcellularLocation>
    <subcellularLocation>
        <location evidence="2">Early endosome membrane</location>
        <topology evidence="2">Peripheral membrane protein</topology>
    </subcellularLocation>
    <subcellularLocation>
        <location evidence="3">Late endosome membrane</location>
    </subcellularLocation>
    <subcellularLocation>
        <location evidence="6">Lysosome membrane</location>
    </subcellularLocation>
    <subcellularLocation>
        <location evidence="1">Mitochondrion</location>
    </subcellularLocation>
</comment>
<evidence type="ECO:0000256" key="1">
    <source>
        <dbReference type="ARBA" id="ARBA00004173"/>
    </source>
</evidence>
<dbReference type="GO" id="GO:0000421">
    <property type="term" value="C:autophagosome membrane"/>
    <property type="evidence" value="ECO:0007669"/>
    <property type="project" value="UniProtKB-SubCell"/>
</dbReference>
<keyword evidence="7" id="KW-0963">Cytoplasm</keyword>
<keyword evidence="10" id="KW-0967">Endosome</keyword>
<dbReference type="SMART" id="SM00320">
    <property type="entry name" value="WD40"/>
    <property type="match status" value="7"/>
</dbReference>
<dbReference type="InterPro" id="IPR001680">
    <property type="entry name" value="WD40_rpt"/>
</dbReference>
<name>A0A8C2PYS1_CYPCA</name>
<evidence type="ECO:0000256" key="5">
    <source>
        <dbReference type="ARBA" id="ARBA00004652"/>
    </source>
</evidence>
<evidence type="ECO:0000256" key="12">
    <source>
        <dbReference type="ARBA" id="ARBA00023128"/>
    </source>
</evidence>
<proteinExistence type="inferred from homology"/>
<dbReference type="GO" id="GO:0035973">
    <property type="term" value="P:aggrephagy"/>
    <property type="evidence" value="ECO:0007669"/>
    <property type="project" value="TreeGrafter"/>
</dbReference>
<evidence type="ECO:0000256" key="16">
    <source>
        <dbReference type="ARBA" id="ARBA00060735"/>
    </source>
</evidence>
<dbReference type="GO" id="GO:0005829">
    <property type="term" value="C:cytosol"/>
    <property type="evidence" value="ECO:0007669"/>
    <property type="project" value="UniProtKB-SubCell"/>
</dbReference>
<evidence type="ECO:0000256" key="4">
    <source>
        <dbReference type="ARBA" id="ARBA00004514"/>
    </source>
</evidence>